<feature type="non-terminal residue" evidence="2">
    <location>
        <position position="248"/>
    </location>
</feature>
<dbReference type="PANTHER" id="PTHR31922:SF2">
    <property type="entry name" value="TRANSMEMBRANE PROTEIN 215"/>
    <property type="match status" value="1"/>
</dbReference>
<reference evidence="2 3" key="1">
    <citation type="journal article" date="2021" name="Cell">
        <title>Tracing the genetic footprints of vertebrate landing in non-teleost ray-finned fishes.</title>
        <authorList>
            <person name="Bi X."/>
            <person name="Wang K."/>
            <person name="Yang L."/>
            <person name="Pan H."/>
            <person name="Jiang H."/>
            <person name="Wei Q."/>
            <person name="Fang M."/>
            <person name="Yu H."/>
            <person name="Zhu C."/>
            <person name="Cai Y."/>
            <person name="He Y."/>
            <person name="Gan X."/>
            <person name="Zeng H."/>
            <person name="Yu D."/>
            <person name="Zhu Y."/>
            <person name="Jiang H."/>
            <person name="Qiu Q."/>
            <person name="Yang H."/>
            <person name="Zhang Y.E."/>
            <person name="Wang W."/>
            <person name="Zhu M."/>
            <person name="He S."/>
            <person name="Zhang G."/>
        </authorList>
    </citation>
    <scope>NUCLEOTIDE SEQUENCE [LARGE SCALE GENOMIC DNA]</scope>
    <source>
        <strain evidence="2">Bchr_013</strain>
    </source>
</reference>
<accession>A0A8X8BSP3</accession>
<proteinExistence type="predicted"/>
<evidence type="ECO:0000256" key="1">
    <source>
        <dbReference type="SAM" id="MobiDB-lite"/>
    </source>
</evidence>
<sequence length="248" mass="27701">MDDDTLDAAKGFIMKLEDFEFVFMLYTYEQIFSETDVVFDIIQQRAMDVLYHKKRIGIKGETLGDIPLIAIGPAICLPGLAAILLAKKTDGCTKCPFTKCCARKRALDKENSELLKPSWDLESGKGSRDGLDGPDDSMHVRSGEDSVSSTTTVGESRSLIRRVDENEVLRYLEACYPSNVFSGVSSYCALDRMCIPRDSIAYTATRNSVVYIPRDSIVVFSRRESSPYGTYCCYINPGDFTWGHETVV</sequence>
<organism evidence="2 3">
    <name type="scientific">Polypterus senegalus</name>
    <name type="common">Senegal bichir</name>
    <dbReference type="NCBI Taxonomy" id="55291"/>
    <lineage>
        <taxon>Eukaryota</taxon>
        <taxon>Metazoa</taxon>
        <taxon>Chordata</taxon>
        <taxon>Craniata</taxon>
        <taxon>Vertebrata</taxon>
        <taxon>Euteleostomi</taxon>
        <taxon>Actinopterygii</taxon>
        <taxon>Polypteriformes</taxon>
        <taxon>Polypteridae</taxon>
        <taxon>Polypterus</taxon>
    </lineage>
</organism>
<evidence type="ECO:0000313" key="2">
    <source>
        <dbReference type="EMBL" id="KAG2466526.1"/>
    </source>
</evidence>
<feature type="region of interest" description="Disordered" evidence="1">
    <location>
        <begin position="118"/>
        <end position="153"/>
    </location>
</feature>
<feature type="compositionally biased region" description="Basic and acidic residues" evidence="1">
    <location>
        <begin position="122"/>
        <end position="144"/>
    </location>
</feature>
<protein>
    <submittedName>
        <fullName evidence="2">TM215 protein</fullName>
    </submittedName>
</protein>
<dbReference type="Pfam" id="PF15746">
    <property type="entry name" value="TMEM215"/>
    <property type="match status" value="1"/>
</dbReference>
<dbReference type="InterPro" id="IPR031486">
    <property type="entry name" value="TMEM215"/>
</dbReference>
<evidence type="ECO:0000313" key="3">
    <source>
        <dbReference type="Proteomes" id="UP000886611"/>
    </source>
</evidence>
<gene>
    <name evidence="2" type="primary">Tmem215</name>
    <name evidence="2" type="ORF">GTO96_0020755</name>
</gene>
<comment type="caution">
    <text evidence="2">The sequence shown here is derived from an EMBL/GenBank/DDBJ whole genome shotgun (WGS) entry which is preliminary data.</text>
</comment>
<dbReference type="PANTHER" id="PTHR31922">
    <property type="entry name" value="TRANSMEMBRANE PROTEIN 215"/>
    <property type="match status" value="1"/>
</dbReference>
<dbReference type="Proteomes" id="UP000886611">
    <property type="component" value="Unassembled WGS sequence"/>
</dbReference>
<name>A0A8X8BSP3_POLSE</name>
<dbReference type="EMBL" id="JAATIS010001241">
    <property type="protein sequence ID" value="KAG2466526.1"/>
    <property type="molecule type" value="Genomic_DNA"/>
</dbReference>
<dbReference type="AlphaFoldDB" id="A0A8X8BSP3"/>
<feature type="non-terminal residue" evidence="2">
    <location>
        <position position="1"/>
    </location>
</feature>
<keyword evidence="3" id="KW-1185">Reference proteome</keyword>